<evidence type="ECO:0000256" key="8">
    <source>
        <dbReference type="ARBA" id="ARBA00023136"/>
    </source>
</evidence>
<evidence type="ECO:0000256" key="5">
    <source>
        <dbReference type="ARBA" id="ARBA00022892"/>
    </source>
</evidence>
<dbReference type="GO" id="GO:0006914">
    <property type="term" value="P:autophagy"/>
    <property type="evidence" value="ECO:0007669"/>
    <property type="project" value="UniProtKB-KW"/>
</dbReference>
<keyword evidence="3 10" id="KW-0813">Transport</keyword>
<dbReference type="STRING" id="97331.A0A436ZW92"/>
<dbReference type="GO" id="GO:0007030">
    <property type="term" value="P:Golgi organization"/>
    <property type="evidence" value="ECO:0007669"/>
    <property type="project" value="TreeGrafter"/>
</dbReference>
<feature type="region of interest" description="Disordered" evidence="11">
    <location>
        <begin position="307"/>
        <end position="468"/>
    </location>
</feature>
<feature type="compositionally biased region" description="Basic and acidic residues" evidence="11">
    <location>
        <begin position="1761"/>
        <end position="1775"/>
    </location>
</feature>
<evidence type="ECO:0000256" key="10">
    <source>
        <dbReference type="RuleBase" id="RU364101"/>
    </source>
</evidence>
<feature type="region of interest" description="Disordered" evidence="11">
    <location>
        <begin position="963"/>
        <end position="995"/>
    </location>
</feature>
<dbReference type="GO" id="GO:0012507">
    <property type="term" value="C:ER to Golgi transport vesicle membrane"/>
    <property type="evidence" value="ECO:0007669"/>
    <property type="project" value="TreeGrafter"/>
</dbReference>
<dbReference type="GO" id="GO:0015031">
    <property type="term" value="P:protein transport"/>
    <property type="evidence" value="ECO:0007669"/>
    <property type="project" value="UniProtKB-KW"/>
</dbReference>
<feature type="region of interest" description="Disordered" evidence="11">
    <location>
        <begin position="217"/>
        <end position="289"/>
    </location>
</feature>
<feature type="compositionally biased region" description="Polar residues" evidence="11">
    <location>
        <begin position="1658"/>
        <end position="1681"/>
    </location>
</feature>
<feature type="compositionally biased region" description="Low complexity" evidence="11">
    <location>
        <begin position="1612"/>
        <end position="1622"/>
    </location>
</feature>
<feature type="compositionally biased region" description="Low complexity" evidence="11">
    <location>
        <begin position="702"/>
        <end position="721"/>
    </location>
</feature>
<feature type="compositionally biased region" description="Pro residues" evidence="11">
    <location>
        <begin position="1882"/>
        <end position="1892"/>
    </location>
</feature>
<feature type="compositionally biased region" description="Low complexity" evidence="11">
    <location>
        <begin position="1893"/>
        <end position="1916"/>
    </location>
</feature>
<dbReference type="Gene3D" id="1.25.40.1030">
    <property type="match status" value="1"/>
</dbReference>
<feature type="compositionally biased region" description="Basic and acidic residues" evidence="11">
    <location>
        <begin position="376"/>
        <end position="387"/>
    </location>
</feature>
<name>A0A436ZW92_ARTFL</name>
<evidence type="ECO:0000256" key="6">
    <source>
        <dbReference type="ARBA" id="ARBA00022927"/>
    </source>
</evidence>
<accession>A0A436ZW92</accession>
<feature type="region of interest" description="Disordered" evidence="11">
    <location>
        <begin position="1"/>
        <end position="92"/>
    </location>
</feature>
<feature type="compositionally biased region" description="Low complexity" evidence="11">
    <location>
        <begin position="547"/>
        <end position="570"/>
    </location>
</feature>
<dbReference type="PANTHER" id="PTHR13402:SF6">
    <property type="entry name" value="SECRETORY 16, ISOFORM I"/>
    <property type="match status" value="1"/>
</dbReference>
<comment type="subcellular location">
    <subcellularLocation>
        <location evidence="1">Endoplasmic reticulum membrane</location>
        <topology evidence="1">Peripheral membrane protein</topology>
        <orientation evidence="1">Cytoplasmic side</orientation>
    </subcellularLocation>
</comment>
<evidence type="ECO:0000256" key="2">
    <source>
        <dbReference type="ARBA" id="ARBA00005927"/>
    </source>
</evidence>
<feature type="compositionally biased region" description="Low complexity" evidence="11">
    <location>
        <begin position="10"/>
        <end position="24"/>
    </location>
</feature>
<feature type="compositionally biased region" description="Pro residues" evidence="11">
    <location>
        <begin position="976"/>
        <end position="990"/>
    </location>
</feature>
<feature type="compositionally biased region" description="Polar residues" evidence="11">
    <location>
        <begin position="871"/>
        <end position="900"/>
    </location>
</feature>
<feature type="compositionally biased region" description="Low complexity" evidence="11">
    <location>
        <begin position="1859"/>
        <end position="1880"/>
    </location>
</feature>
<dbReference type="Pfam" id="PF12931">
    <property type="entry name" value="TPR_Sec16"/>
    <property type="match status" value="1"/>
</dbReference>
<gene>
    <name evidence="14" type="ORF">DFL_007649</name>
</gene>
<feature type="region of interest" description="Disordered" evidence="11">
    <location>
        <begin position="143"/>
        <end position="193"/>
    </location>
</feature>
<feature type="compositionally biased region" description="Low complexity" evidence="11">
    <location>
        <begin position="494"/>
        <end position="511"/>
    </location>
</feature>
<evidence type="ECO:0000256" key="7">
    <source>
        <dbReference type="ARBA" id="ARBA00023006"/>
    </source>
</evidence>
<evidence type="ECO:0000256" key="3">
    <source>
        <dbReference type="ARBA" id="ARBA00022448"/>
    </source>
</evidence>
<dbReference type="GO" id="GO:0070973">
    <property type="term" value="P:protein localization to endoplasmic reticulum exit site"/>
    <property type="evidence" value="ECO:0007669"/>
    <property type="project" value="TreeGrafter"/>
</dbReference>
<dbReference type="Proteomes" id="UP000283090">
    <property type="component" value="Unassembled WGS sequence"/>
</dbReference>
<evidence type="ECO:0000256" key="9">
    <source>
        <dbReference type="ARBA" id="ARBA00024687"/>
    </source>
</evidence>
<dbReference type="GO" id="GO:0005789">
    <property type="term" value="C:endoplasmic reticulum membrane"/>
    <property type="evidence" value="ECO:0007669"/>
    <property type="project" value="UniProtKB-SubCell"/>
</dbReference>
<dbReference type="GeneID" id="93589960"/>
<organism evidence="14 15">
    <name type="scientific">Arthrobotrys flagrans</name>
    <name type="common">Nematode-trapping fungus</name>
    <name type="synonym">Trichothecium flagrans</name>
    <dbReference type="NCBI Taxonomy" id="97331"/>
    <lineage>
        <taxon>Eukaryota</taxon>
        <taxon>Fungi</taxon>
        <taxon>Dikarya</taxon>
        <taxon>Ascomycota</taxon>
        <taxon>Pezizomycotina</taxon>
        <taxon>Orbiliomycetes</taxon>
        <taxon>Orbiliales</taxon>
        <taxon>Orbiliaceae</taxon>
        <taxon>Arthrobotrys</taxon>
    </lineage>
</organism>
<keyword evidence="5 10" id="KW-0931">ER-Golgi transport</keyword>
<dbReference type="InterPro" id="IPR024298">
    <property type="entry name" value="Sec16_Sec23-bd"/>
</dbReference>
<evidence type="ECO:0000256" key="11">
    <source>
        <dbReference type="SAM" id="MobiDB-lite"/>
    </source>
</evidence>
<keyword evidence="15" id="KW-1185">Reference proteome</keyword>
<feature type="compositionally biased region" description="Low complexity" evidence="11">
    <location>
        <begin position="1841"/>
        <end position="1850"/>
    </location>
</feature>
<dbReference type="Pfam" id="PF12932">
    <property type="entry name" value="Sec16"/>
    <property type="match status" value="1"/>
</dbReference>
<proteinExistence type="inferred from homology"/>
<feature type="compositionally biased region" description="Acidic residues" evidence="11">
    <location>
        <begin position="424"/>
        <end position="435"/>
    </location>
</feature>
<dbReference type="CDD" id="cd09233">
    <property type="entry name" value="ACE1-Sec16-like"/>
    <property type="match status" value="1"/>
</dbReference>
<keyword evidence="6 10" id="KW-0653">Protein transport</keyword>
<comment type="caution">
    <text evidence="14">The sequence shown here is derived from an EMBL/GenBank/DDBJ whole genome shotgun (WGS) entry which is preliminary data.</text>
</comment>
<evidence type="ECO:0000256" key="4">
    <source>
        <dbReference type="ARBA" id="ARBA00022824"/>
    </source>
</evidence>
<feature type="compositionally biased region" description="Polar residues" evidence="11">
    <location>
        <begin position="69"/>
        <end position="86"/>
    </location>
</feature>
<feature type="domain" description="Sec16 central conserved" evidence="13">
    <location>
        <begin position="1004"/>
        <end position="1122"/>
    </location>
</feature>
<feature type="region of interest" description="Disordered" evidence="11">
    <location>
        <begin position="1818"/>
        <end position="1961"/>
    </location>
</feature>
<evidence type="ECO:0000313" key="15">
    <source>
        <dbReference type="Proteomes" id="UP000283090"/>
    </source>
</evidence>
<dbReference type="FunFam" id="1.25.40.1030:FF:000008">
    <property type="entry name" value="Protein transport protein sec16"/>
    <property type="match status" value="1"/>
</dbReference>
<feature type="compositionally biased region" description="Low complexity" evidence="11">
    <location>
        <begin position="410"/>
        <end position="419"/>
    </location>
</feature>
<feature type="compositionally biased region" description="Low complexity" evidence="11">
    <location>
        <begin position="438"/>
        <end position="461"/>
    </location>
</feature>
<dbReference type="EMBL" id="SAEB01000009">
    <property type="protein sequence ID" value="RVD83254.1"/>
    <property type="molecule type" value="Genomic_DNA"/>
</dbReference>
<comment type="similarity">
    <text evidence="2 10">Belongs to the SEC16 family.</text>
</comment>
<evidence type="ECO:0000256" key="1">
    <source>
        <dbReference type="ARBA" id="ARBA00004397"/>
    </source>
</evidence>
<evidence type="ECO:0000259" key="12">
    <source>
        <dbReference type="Pfam" id="PF12931"/>
    </source>
</evidence>
<evidence type="ECO:0000259" key="13">
    <source>
        <dbReference type="Pfam" id="PF12932"/>
    </source>
</evidence>
<protein>
    <recommendedName>
        <fullName evidence="10">Protein transport protein sec16</fullName>
    </recommendedName>
</protein>
<feature type="region of interest" description="Disordered" evidence="11">
    <location>
        <begin position="485"/>
        <end position="927"/>
    </location>
</feature>
<reference evidence="14 15" key="1">
    <citation type="submission" date="2019-01" db="EMBL/GenBank/DDBJ databases">
        <title>Intercellular communication is required for trap formation in the nematode-trapping fungus Duddingtonia flagrans.</title>
        <authorList>
            <person name="Youssar L."/>
            <person name="Wernet V."/>
            <person name="Hensel N."/>
            <person name="Hildebrandt H.-G."/>
            <person name="Fischer R."/>
        </authorList>
    </citation>
    <scope>NUCLEOTIDE SEQUENCE [LARGE SCALE GENOMIC DNA]</scope>
    <source>
        <strain evidence="14 15">CBS H-5679</strain>
    </source>
</reference>
<comment type="function">
    <text evidence="9 10">Involved in the initiation of assembly of the COPII coat required for the formation of transport vesicles from the endoplasmic reticulum (ER) and the selection of cargo molecules. Also involved in autophagy.</text>
</comment>
<keyword evidence="7 10" id="KW-0072">Autophagy</keyword>
<dbReference type="PANTHER" id="PTHR13402">
    <property type="entry name" value="RGPR-RELATED"/>
    <property type="match status" value="1"/>
</dbReference>
<feature type="domain" description="Sec16 Sec23-binding" evidence="12">
    <location>
        <begin position="1168"/>
        <end position="1453"/>
    </location>
</feature>
<feature type="compositionally biased region" description="Low complexity" evidence="11">
    <location>
        <begin position="1820"/>
        <end position="1833"/>
    </location>
</feature>
<feature type="compositionally biased region" description="Pro residues" evidence="11">
    <location>
        <begin position="597"/>
        <end position="610"/>
    </location>
</feature>
<evidence type="ECO:0000313" key="14">
    <source>
        <dbReference type="EMBL" id="RVD83254.1"/>
    </source>
</evidence>
<dbReference type="OrthoDB" id="8918678at2759"/>
<sequence length="1961" mass="206409">MDSSQDAVASTPKSPSTSTPDGTSFFEQLGIPRVDEFAPKEETSTPIPPSIVEPPVDDGSPAHTHHPTTETLSQQPEVPEQEQTLRPANIPRLDSDNLITTCHVSDITVGCLKCQAKSAELLAAGEVTNWETIHQQHLHEMDEDDGKDGLEMAAKRPSQPTVVPGEGPGSLDGAESRGQDGDVPDTKDIGFTPEPFEKLGVVEDPFETLKRDSIAHTASFPIVPEPQTAAGPPSNPFGTDSAADDSFFGSVGKEEKPVQASDSNFFGDEGTSGDDFFSNVNSNGVPAPPVLERAATEDLAMGTGVEDEDNRFTEGMPLFSGQPVNEEDFFSRSKTPIDSSTDDEEATFFDNPNALKRKSTAFVSGLPEEPVATKVDATEKPKEDLASKWKAALGDDDDFFADEEEEETETSTTQQQSAQPAWFDDSEDFLMDEEDKSSAPAQNPAQSSQPAVQSSVQPASSRYLPSAVAQQQHLAGFTAAPASNFQASRPTHAPSPYAAAFPAAQTQAGTPKVESFVDKTSSYASPYDLPDDIVKPIRKKPAPVQQPPAYGAGHYYGPPGSASSGHSGQSMFSPGPPGGLGSPADIRGRSGYSGQAVPPPGQPGIPPTPNAQPQKAAKPQTSDFFEELPISLPKRPASGASVSKYTPGGRAPSTGAPMGPPPTSAPGMGRSPSYTGPPSRPTSVEPAYGSPPVGSLGTRQPYASSPALAHSPLAHAASAYAVPPGPTTPSYAPKPSPNAGLYAPPPSAVRGTSPYAQRPNAPPGAPTRTSSMSSDGRYAPTHGQDNVGLGLSAPEGLANGHTSSARPPSRDRPGTMDSMKAHALGGVAEEDEEGNAPARSSFDKGPPPPVSGLNRYNPSNRQTPPPPATNPALSHLTSPPQRSQSPGKYTPAGYQTHTATSSLSSSVLSPTDMPNGFAPPKRSATQSPGFAAFRSQNMHGIQRPSSAAAHATNYTNTYSPIDARRPSFPVQSYPAAPAPPPQNFMAPPPGSIEASDPLERWKGAPLFCWGFGGNIITMFPVHTSRWNAETGQQMIKTSLGEVKSRQAKDVLKGDDFFDDLGKFPGPVFGGRTGAKGRKKEISSWMEAKILKLEGEYTRFRDPRSMEKVILWKIVKLCLENDGMLVGKKEVQDAVRQIISPESETLELPRPKNALQQSTVFDSNALEAIRTRLMKGDRDAAVWFAIENRQWAHAILISSTTSPELYKRTVQEFVKQEVKSSDGTEQPGMQSLAVLYEVFAGNWEESIDDLVPASTRMGMTMINTTGGQNANPLEGLEKWRETLGLMLGNRSNNDIQAIAKLGSLLESYNRIEAAHVCYLFSMPAAIFSGAEESSKSIFSLLGANHVNNPFHYGRDLDAIILSEIYEYALSLMPGAPTLTNFPHLLPFKLHHAQVLAQYGFKNEAQKYTEAISASFKISGRPQPYLHGLLLEGINELAQRLSQAPRDSSSGSLLSNLPGLGVSRGGVLAGMQGMLDALVNGGDQQDVPTPAGINGSTGAPAHAPIAEGQFASPPATSGLDRVHSGPDLYGIGSGGYTPYNPAQPPPSATPVGAMKPASAAANRYAPKTSGAGSYTPHAPTSAPQTTESATPEYGGYGSYDATASHEGYGYGPSLQPTPQQTLQQRAEKAAEAANGYGGYQPSPMPQAAVPMSPPSFDPGPNSSSSQVPSAANDTSASTNNSGYEPSGYGYEPPTTEFQPYVPSPDNSDDEGEAKKPKKKGGIIDLDDGFGAGGSSANDSSAAAKKKKEEEEEENRKMVAAIAQKEKEEEEKRKKEAKSGGWFGGWFGGKKDPNAPVVHKAKLGEESSFYFDPETKRWVNKRAGSTTGSAGITASGTPPPPKRLGSPAIIGGPPSRPPSGPPSGLGTPRPGTSSSIDSVGLSSIPRPPPSAPPTSAPTTAPSGGLAPPAPSGLAGSRDPSPSRPPPRPATTSKVDDMEELLSGGGGARKPTAKAKGRKRYVEVL</sequence>
<keyword evidence="8 10" id="KW-0472">Membrane</keyword>
<dbReference type="VEuPathDB" id="FungiDB:DFL_007649"/>
<feature type="compositionally biased region" description="Basic and acidic residues" evidence="11">
    <location>
        <begin position="174"/>
        <end position="188"/>
    </location>
</feature>
<dbReference type="GO" id="GO:0070971">
    <property type="term" value="C:endoplasmic reticulum exit site"/>
    <property type="evidence" value="ECO:0007669"/>
    <property type="project" value="UniProtKB-ARBA"/>
</dbReference>
<feature type="compositionally biased region" description="Pro residues" evidence="11">
    <location>
        <begin position="723"/>
        <end position="736"/>
    </location>
</feature>
<feature type="region of interest" description="Disordered" evidence="11">
    <location>
        <begin position="1477"/>
        <end position="1796"/>
    </location>
</feature>
<feature type="compositionally biased region" description="Acidic residues" evidence="11">
    <location>
        <begin position="394"/>
        <end position="409"/>
    </location>
</feature>
<keyword evidence="4 10" id="KW-0256">Endoplasmic reticulum</keyword>
<dbReference type="GO" id="GO:0016192">
    <property type="term" value="P:vesicle-mediated transport"/>
    <property type="evidence" value="ECO:0007669"/>
    <property type="project" value="UniProtKB-KW"/>
</dbReference>
<feature type="compositionally biased region" description="Basic and acidic residues" evidence="11">
    <location>
        <begin position="33"/>
        <end position="43"/>
    </location>
</feature>
<dbReference type="RefSeq" id="XP_067488798.1">
    <property type="nucleotide sequence ID" value="XM_067637263.1"/>
</dbReference>
<dbReference type="InterPro" id="IPR024340">
    <property type="entry name" value="Sec16_CCD"/>
</dbReference>